<dbReference type="InterPro" id="IPR050237">
    <property type="entry name" value="ATP-dep_AMP-bd_enzyme"/>
</dbReference>
<dbReference type="PANTHER" id="PTHR43767">
    <property type="entry name" value="LONG-CHAIN-FATTY-ACID--COA LIGASE"/>
    <property type="match status" value="1"/>
</dbReference>
<dbReference type="InterPro" id="IPR000873">
    <property type="entry name" value="AMP-dep_synth/lig_dom"/>
</dbReference>
<evidence type="ECO:0000259" key="1">
    <source>
        <dbReference type="Pfam" id="PF00501"/>
    </source>
</evidence>
<organism evidence="2">
    <name type="scientific">marine sediment metagenome</name>
    <dbReference type="NCBI Taxonomy" id="412755"/>
    <lineage>
        <taxon>unclassified sequences</taxon>
        <taxon>metagenomes</taxon>
        <taxon>ecological metagenomes</taxon>
    </lineage>
</organism>
<dbReference type="AlphaFoldDB" id="A0A0F8XSP0"/>
<sequence>MLTSLGRALPQAAQRYGNKTALVFAGREFSFTELNDLSDRLAAGLSGVGIERGDRVTLYAPNCWEWIVSYYAVLKIGGVINPINVMLTGEEVGFVVRDCGAKAILASADKGEGILGVKDGSD</sequence>
<protein>
    <recommendedName>
        <fullName evidence="1">AMP-dependent synthetase/ligase domain-containing protein</fullName>
    </recommendedName>
</protein>
<dbReference type="SUPFAM" id="SSF56801">
    <property type="entry name" value="Acetyl-CoA synthetase-like"/>
    <property type="match status" value="1"/>
</dbReference>
<comment type="caution">
    <text evidence="2">The sequence shown here is derived from an EMBL/GenBank/DDBJ whole genome shotgun (WGS) entry which is preliminary data.</text>
</comment>
<name>A0A0F8XSP0_9ZZZZ</name>
<evidence type="ECO:0000313" key="2">
    <source>
        <dbReference type="EMBL" id="KKK64210.1"/>
    </source>
</evidence>
<accession>A0A0F8XSP0</accession>
<dbReference type="Pfam" id="PF00501">
    <property type="entry name" value="AMP-binding"/>
    <property type="match status" value="1"/>
</dbReference>
<reference evidence="2" key="1">
    <citation type="journal article" date="2015" name="Nature">
        <title>Complex archaea that bridge the gap between prokaryotes and eukaryotes.</title>
        <authorList>
            <person name="Spang A."/>
            <person name="Saw J.H."/>
            <person name="Jorgensen S.L."/>
            <person name="Zaremba-Niedzwiedzka K."/>
            <person name="Martijn J."/>
            <person name="Lind A.E."/>
            <person name="van Eijk R."/>
            <person name="Schleper C."/>
            <person name="Guy L."/>
            <person name="Ettema T.J."/>
        </authorList>
    </citation>
    <scope>NUCLEOTIDE SEQUENCE</scope>
</reference>
<proteinExistence type="predicted"/>
<dbReference type="Gene3D" id="3.40.50.980">
    <property type="match status" value="1"/>
</dbReference>
<dbReference type="EMBL" id="LAZR01061128">
    <property type="protein sequence ID" value="KKK64210.1"/>
    <property type="molecule type" value="Genomic_DNA"/>
</dbReference>
<dbReference type="PANTHER" id="PTHR43767:SF1">
    <property type="entry name" value="NONRIBOSOMAL PEPTIDE SYNTHASE PES1 (EUROFUNG)-RELATED"/>
    <property type="match status" value="1"/>
</dbReference>
<feature type="non-terminal residue" evidence="2">
    <location>
        <position position="122"/>
    </location>
</feature>
<gene>
    <name evidence="2" type="ORF">LCGC14_2986520</name>
</gene>
<feature type="domain" description="AMP-dependent synthetase/ligase" evidence="1">
    <location>
        <begin position="11"/>
        <end position="107"/>
    </location>
</feature>